<dbReference type="AlphaFoldDB" id="A0A0G1NJ84"/>
<dbReference type="GO" id="GO:0016020">
    <property type="term" value="C:membrane"/>
    <property type="evidence" value="ECO:0007669"/>
    <property type="project" value="InterPro"/>
</dbReference>
<accession>A0A0G1NJ84</accession>
<dbReference type="SUPFAM" id="SSF81886">
    <property type="entry name" value="Helical scaffold and wing domains of SecA"/>
    <property type="match status" value="1"/>
</dbReference>
<feature type="region of interest" description="Disordered" evidence="2">
    <location>
        <begin position="78"/>
        <end position="105"/>
    </location>
</feature>
<dbReference type="InterPro" id="IPR011116">
    <property type="entry name" value="SecA_Wing/Scaffold"/>
</dbReference>
<name>A0A0G1NJ84_9BACT</name>
<evidence type="ECO:0000313" key="4">
    <source>
        <dbReference type="EMBL" id="KKU20624.1"/>
    </source>
</evidence>
<evidence type="ECO:0000256" key="1">
    <source>
        <dbReference type="ARBA" id="ARBA00022490"/>
    </source>
</evidence>
<comment type="caution">
    <text evidence="4">The sequence shown here is derived from an EMBL/GenBank/DDBJ whole genome shotgun (WGS) entry which is preliminary data.</text>
</comment>
<dbReference type="Gene3D" id="3.10.450.50">
    <property type="match status" value="1"/>
</dbReference>
<evidence type="ECO:0000256" key="2">
    <source>
        <dbReference type="SAM" id="MobiDB-lite"/>
    </source>
</evidence>
<dbReference type="GO" id="GO:0017038">
    <property type="term" value="P:protein import"/>
    <property type="evidence" value="ECO:0007669"/>
    <property type="project" value="InterPro"/>
</dbReference>
<reference evidence="4 5" key="1">
    <citation type="journal article" date="2015" name="Nature">
        <title>rRNA introns, odd ribosomes, and small enigmatic genomes across a large radiation of phyla.</title>
        <authorList>
            <person name="Brown C.T."/>
            <person name="Hug L.A."/>
            <person name="Thomas B.C."/>
            <person name="Sharon I."/>
            <person name="Castelle C.J."/>
            <person name="Singh A."/>
            <person name="Wilkins M.J."/>
            <person name="Williams K.H."/>
            <person name="Banfield J.F."/>
        </authorList>
    </citation>
    <scope>NUCLEOTIDE SEQUENCE [LARGE SCALE GENOMIC DNA]</scope>
</reference>
<feature type="domain" description="SecA Wing/Scaffold" evidence="3">
    <location>
        <begin position="1"/>
        <end position="54"/>
    </location>
</feature>
<dbReference type="Pfam" id="PF07516">
    <property type="entry name" value="SecA_SW"/>
    <property type="match status" value="1"/>
</dbReference>
<dbReference type="InterPro" id="IPR036266">
    <property type="entry name" value="SecA_Wing/Scaffold_sf"/>
</dbReference>
<evidence type="ECO:0000259" key="3">
    <source>
        <dbReference type="Pfam" id="PF07516"/>
    </source>
</evidence>
<proteinExistence type="predicted"/>
<dbReference type="PANTHER" id="PTHR33747:SF1">
    <property type="entry name" value="ADENYLATE CYCLASE-ASSOCIATED CAP C-TERMINAL DOMAIN-CONTAINING PROTEIN"/>
    <property type="match status" value="1"/>
</dbReference>
<dbReference type="Proteomes" id="UP000034569">
    <property type="component" value="Unassembled WGS sequence"/>
</dbReference>
<dbReference type="Pfam" id="PF02810">
    <property type="entry name" value="SEC-C"/>
    <property type="match status" value="1"/>
</dbReference>
<dbReference type="PANTHER" id="PTHR33747">
    <property type="entry name" value="UPF0225 PROTEIN SCO1677"/>
    <property type="match status" value="1"/>
</dbReference>
<feature type="non-terminal residue" evidence="4">
    <location>
        <position position="1"/>
    </location>
</feature>
<dbReference type="EMBL" id="LCLU01000043">
    <property type="protein sequence ID" value="KKU20624.1"/>
    <property type="molecule type" value="Genomic_DNA"/>
</dbReference>
<dbReference type="PATRIC" id="fig|1618619.3.peg.642"/>
<dbReference type="Gene3D" id="1.10.3060.10">
    <property type="entry name" value="Helical scaffold and wing domains of SecA"/>
    <property type="match status" value="1"/>
</dbReference>
<organism evidence="4 5">
    <name type="scientific">Candidatus Azambacteria bacterium GW2011_GWC1_46_13</name>
    <dbReference type="NCBI Taxonomy" id="1618619"/>
    <lineage>
        <taxon>Bacteria</taxon>
        <taxon>Candidatus Azamiibacteriota</taxon>
    </lineage>
</organism>
<keyword evidence="1" id="KW-0963">Cytoplasm</keyword>
<gene>
    <name evidence="4" type="ORF">UX33_C0043G0007</name>
</gene>
<protein>
    <submittedName>
        <fullName evidence="4">Preprotein translocase subunit SecA</fullName>
    </submittedName>
</protein>
<dbReference type="InterPro" id="IPR004027">
    <property type="entry name" value="SEC_C_motif"/>
</dbReference>
<sequence>MDHLEAMEHLRSSVRLRAYGQRDPLVEYKNEGHRIFQKLLGVFQTDVVGAIFKVGISVPSARAGAPVAARPAPQIILSRGESESAAPKTAAKDRPTVGRNDPCPCGSGKKFKKCHGS</sequence>
<evidence type="ECO:0000313" key="5">
    <source>
        <dbReference type="Proteomes" id="UP000034569"/>
    </source>
</evidence>